<feature type="transmembrane region" description="Helical" evidence="7">
    <location>
        <begin position="35"/>
        <end position="57"/>
    </location>
</feature>
<evidence type="ECO:0000256" key="2">
    <source>
        <dbReference type="ARBA" id="ARBA00008335"/>
    </source>
</evidence>
<keyword evidence="4 7" id="KW-0812">Transmembrane</keyword>
<feature type="non-terminal residue" evidence="9">
    <location>
        <position position="1"/>
    </location>
</feature>
<dbReference type="Pfam" id="PF07690">
    <property type="entry name" value="MFS_1"/>
    <property type="match status" value="1"/>
</dbReference>
<dbReference type="AlphaFoldDB" id="A0A7K7W0M0"/>
<feature type="transmembrane region" description="Helical" evidence="7">
    <location>
        <begin position="310"/>
        <end position="334"/>
    </location>
</feature>
<feature type="non-terminal residue" evidence="9">
    <location>
        <position position="430"/>
    </location>
</feature>
<proteinExistence type="inferred from homology"/>
<feature type="transmembrane region" description="Helical" evidence="7">
    <location>
        <begin position="241"/>
        <end position="259"/>
    </location>
</feature>
<dbReference type="PANTHER" id="PTHR23504">
    <property type="entry name" value="MAJOR FACILITATOR SUPERFAMILY DOMAIN-CONTAINING PROTEIN 10"/>
    <property type="match status" value="1"/>
</dbReference>
<comment type="similarity">
    <text evidence="2">Belongs to the major facilitator superfamily.</text>
</comment>
<feature type="transmembrane region" description="Helical" evidence="7">
    <location>
        <begin position="63"/>
        <end position="89"/>
    </location>
</feature>
<feature type="transmembrane region" description="Helical" evidence="7">
    <location>
        <begin position="279"/>
        <end position="298"/>
    </location>
</feature>
<evidence type="ECO:0000256" key="6">
    <source>
        <dbReference type="ARBA" id="ARBA00023136"/>
    </source>
</evidence>
<evidence type="ECO:0000256" key="1">
    <source>
        <dbReference type="ARBA" id="ARBA00004141"/>
    </source>
</evidence>
<dbReference type="InterPro" id="IPR020846">
    <property type="entry name" value="MFS_dom"/>
</dbReference>
<dbReference type="SUPFAM" id="SSF103473">
    <property type="entry name" value="MFS general substrate transporter"/>
    <property type="match status" value="1"/>
</dbReference>
<dbReference type="InterPro" id="IPR001958">
    <property type="entry name" value="Tet-R_TetA/multi-R_MdtG-like"/>
</dbReference>
<dbReference type="Proteomes" id="UP000531559">
    <property type="component" value="Unassembled WGS sequence"/>
</dbReference>
<dbReference type="PROSITE" id="PS50850">
    <property type="entry name" value="MFS"/>
    <property type="match status" value="1"/>
</dbReference>
<dbReference type="PRINTS" id="PR01035">
    <property type="entry name" value="TCRTETA"/>
</dbReference>
<dbReference type="PANTHER" id="PTHR23504:SF14">
    <property type="entry name" value="MAJOR FACILITATOR SUPERFAMILY DOMAIN-CONTAINING PROTEIN 9"/>
    <property type="match status" value="1"/>
</dbReference>
<evidence type="ECO:0000256" key="7">
    <source>
        <dbReference type="SAM" id="Phobius"/>
    </source>
</evidence>
<organism evidence="9 10">
    <name type="scientific">Nothocercus julius</name>
    <dbReference type="NCBI Taxonomy" id="2585813"/>
    <lineage>
        <taxon>Eukaryota</taxon>
        <taxon>Metazoa</taxon>
        <taxon>Chordata</taxon>
        <taxon>Craniata</taxon>
        <taxon>Vertebrata</taxon>
        <taxon>Euteleostomi</taxon>
        <taxon>Archelosauria</taxon>
        <taxon>Archosauria</taxon>
        <taxon>Dinosauria</taxon>
        <taxon>Saurischia</taxon>
        <taxon>Theropoda</taxon>
        <taxon>Coelurosauria</taxon>
        <taxon>Aves</taxon>
        <taxon>Palaeognathae</taxon>
        <taxon>Tinamiformes</taxon>
        <taxon>Tinamidae</taxon>
        <taxon>Nothocercus</taxon>
    </lineage>
</organism>
<reference evidence="9 10" key="1">
    <citation type="submission" date="2019-09" db="EMBL/GenBank/DDBJ databases">
        <title>Bird 10,000 Genomes (B10K) Project - Family phase.</title>
        <authorList>
            <person name="Zhang G."/>
        </authorList>
    </citation>
    <scope>NUCLEOTIDE SEQUENCE [LARGE SCALE GENOMIC DNA]</scope>
    <source>
        <strain evidence="9">B10K-MSB-01</strain>
    </source>
</reference>
<dbReference type="Gene3D" id="1.20.1250.20">
    <property type="entry name" value="MFS general substrate transporter like domains"/>
    <property type="match status" value="1"/>
</dbReference>
<evidence type="ECO:0000256" key="4">
    <source>
        <dbReference type="ARBA" id="ARBA00022692"/>
    </source>
</evidence>
<name>A0A7K7W0M0_9AVES</name>
<keyword evidence="5 7" id="KW-1133">Transmembrane helix</keyword>
<dbReference type="GO" id="GO:0016020">
    <property type="term" value="C:membrane"/>
    <property type="evidence" value="ECO:0007669"/>
    <property type="project" value="UniProtKB-SubCell"/>
</dbReference>
<accession>A0A7K7W0M0</accession>
<keyword evidence="6 7" id="KW-0472">Membrane</keyword>
<keyword evidence="10" id="KW-1185">Reference proteome</keyword>
<evidence type="ECO:0000313" key="9">
    <source>
        <dbReference type="EMBL" id="NXA46798.1"/>
    </source>
</evidence>
<comment type="caution">
    <text evidence="9">The sequence shown here is derived from an EMBL/GenBank/DDBJ whole genome shotgun (WGS) entry which is preliminary data.</text>
</comment>
<keyword evidence="3" id="KW-0813">Transport</keyword>
<feature type="transmembrane region" description="Helical" evidence="7">
    <location>
        <begin position="149"/>
        <end position="170"/>
    </location>
</feature>
<feature type="transmembrane region" description="Helical" evidence="7">
    <location>
        <begin position="124"/>
        <end position="143"/>
    </location>
</feature>
<evidence type="ECO:0000259" key="8">
    <source>
        <dbReference type="PROSITE" id="PS50850"/>
    </source>
</evidence>
<comment type="subcellular location">
    <subcellularLocation>
        <location evidence="1">Membrane</location>
        <topology evidence="1">Multi-pass membrane protein</topology>
    </subcellularLocation>
</comment>
<dbReference type="InterPro" id="IPR036259">
    <property type="entry name" value="MFS_trans_sf"/>
</dbReference>
<sequence length="430" mass="46269">LFLPAFQDLFGVSMIVPLLNLHIKSLGASPTVAGIIGSLYGVMQLFSSTFVGCWSDIVGRQYSLLACILLSALGYFLLGTSTTVFLFAISRVPVGIFKHTLSISKALLSDLVSEQDRPLVIGRFNAASSMGFILGPVVGGYFTELEGGFYKSSFVCASIFILNAGLVWMLPWREENTSSSKNAQGTNSNKIAENFSAKANHDLQFQSAATGSMASDSPFQSSWIQTAVMLKRIKSIAFSDLWDIFLVRLLMSVAILLYYSNFGLALEERFGLKPKFTGYLISYSSTLGALAGFVLEPITRLYQHNTYTILLHSSILTCTLILLYTSALNVWTVILSSTFLSFSTTVGRTCITDLELSLGGNQARGALLGVGQSVTSVGRIVAPLLSGIAQEFSPCGPPGLGVGLALVAILIMNVNKPKYCSVGNVKLKTQ</sequence>
<dbReference type="InterPro" id="IPR011701">
    <property type="entry name" value="MFS"/>
</dbReference>
<dbReference type="CDD" id="cd17390">
    <property type="entry name" value="MFS_MFSD9"/>
    <property type="match status" value="1"/>
</dbReference>
<gene>
    <name evidence="9" type="primary">Mfsd9</name>
    <name evidence="9" type="ORF">NOTJUL_R08682</name>
</gene>
<dbReference type="EMBL" id="VZSV01000019">
    <property type="protein sequence ID" value="NXA46798.1"/>
    <property type="molecule type" value="Genomic_DNA"/>
</dbReference>
<evidence type="ECO:0000313" key="10">
    <source>
        <dbReference type="Proteomes" id="UP000531559"/>
    </source>
</evidence>
<dbReference type="OrthoDB" id="10262656at2759"/>
<feature type="domain" description="Major facilitator superfamily (MFS) profile" evidence="8">
    <location>
        <begin position="1"/>
        <end position="420"/>
    </location>
</feature>
<dbReference type="GO" id="GO:0022857">
    <property type="term" value="F:transmembrane transporter activity"/>
    <property type="evidence" value="ECO:0007669"/>
    <property type="project" value="InterPro"/>
</dbReference>
<evidence type="ECO:0000256" key="3">
    <source>
        <dbReference type="ARBA" id="ARBA00022448"/>
    </source>
</evidence>
<evidence type="ECO:0000256" key="5">
    <source>
        <dbReference type="ARBA" id="ARBA00022989"/>
    </source>
</evidence>
<protein>
    <submittedName>
        <fullName evidence="9">MFSD9 protein</fullName>
    </submittedName>
</protein>